<proteinExistence type="inferred from homology"/>
<feature type="domain" description="RagB/SusD" evidence="6">
    <location>
        <begin position="285"/>
        <end position="501"/>
    </location>
</feature>
<feature type="domain" description="SusD-like N-terminal" evidence="7">
    <location>
        <begin position="27"/>
        <end position="217"/>
    </location>
</feature>
<dbReference type="Proteomes" id="UP000267223">
    <property type="component" value="Unassembled WGS sequence"/>
</dbReference>
<dbReference type="PROSITE" id="PS51257">
    <property type="entry name" value="PROKAR_LIPOPROTEIN"/>
    <property type="match status" value="1"/>
</dbReference>
<dbReference type="InterPro" id="IPR033985">
    <property type="entry name" value="SusD-like_N"/>
</dbReference>
<evidence type="ECO:0000313" key="9">
    <source>
        <dbReference type="Proteomes" id="UP000267223"/>
    </source>
</evidence>
<dbReference type="OrthoDB" id="5694214at2"/>
<evidence type="ECO:0000256" key="3">
    <source>
        <dbReference type="ARBA" id="ARBA00022729"/>
    </source>
</evidence>
<dbReference type="SUPFAM" id="SSF48452">
    <property type="entry name" value="TPR-like"/>
    <property type="match status" value="1"/>
</dbReference>
<gene>
    <name evidence="8" type="ORF">EFY79_18425</name>
</gene>
<dbReference type="CDD" id="cd08977">
    <property type="entry name" value="SusD"/>
    <property type="match status" value="1"/>
</dbReference>
<accession>A0A3M9N8E9</accession>
<dbReference type="Gene3D" id="1.25.40.390">
    <property type="match status" value="1"/>
</dbReference>
<dbReference type="InterPro" id="IPR012944">
    <property type="entry name" value="SusD_RagB_dom"/>
</dbReference>
<evidence type="ECO:0000259" key="7">
    <source>
        <dbReference type="Pfam" id="PF14322"/>
    </source>
</evidence>
<dbReference type="Pfam" id="PF14322">
    <property type="entry name" value="SusD-like_3"/>
    <property type="match status" value="1"/>
</dbReference>
<evidence type="ECO:0000256" key="4">
    <source>
        <dbReference type="ARBA" id="ARBA00023136"/>
    </source>
</evidence>
<name>A0A3M9N8E9_9BACT</name>
<keyword evidence="3" id="KW-0732">Signal</keyword>
<evidence type="ECO:0000256" key="2">
    <source>
        <dbReference type="ARBA" id="ARBA00006275"/>
    </source>
</evidence>
<keyword evidence="9" id="KW-1185">Reference proteome</keyword>
<protein>
    <submittedName>
        <fullName evidence="8">RagB/SusD family nutrient uptake outer membrane protein</fullName>
    </submittedName>
</protein>
<dbReference type="EMBL" id="RJJR01000018">
    <property type="protein sequence ID" value="RNI33597.1"/>
    <property type="molecule type" value="Genomic_DNA"/>
</dbReference>
<comment type="caution">
    <text evidence="8">The sequence shown here is derived from an EMBL/GenBank/DDBJ whole genome shotgun (WGS) entry which is preliminary data.</text>
</comment>
<evidence type="ECO:0000259" key="6">
    <source>
        <dbReference type="Pfam" id="PF07980"/>
    </source>
</evidence>
<dbReference type="GO" id="GO:0009279">
    <property type="term" value="C:cell outer membrane"/>
    <property type="evidence" value="ECO:0007669"/>
    <property type="project" value="UniProtKB-SubCell"/>
</dbReference>
<dbReference type="RefSeq" id="WP_123122222.1">
    <property type="nucleotide sequence ID" value="NZ_RJJR01000018.1"/>
</dbReference>
<dbReference type="AlphaFoldDB" id="A0A3M9N8E9"/>
<evidence type="ECO:0000256" key="1">
    <source>
        <dbReference type="ARBA" id="ARBA00004442"/>
    </source>
</evidence>
<comment type="similarity">
    <text evidence="2">Belongs to the SusD family.</text>
</comment>
<comment type="subcellular location">
    <subcellularLocation>
        <location evidence="1">Cell outer membrane</location>
    </subcellularLocation>
</comment>
<dbReference type="InterPro" id="IPR011990">
    <property type="entry name" value="TPR-like_helical_dom_sf"/>
</dbReference>
<reference evidence="8 9" key="1">
    <citation type="submission" date="2018-11" db="EMBL/GenBank/DDBJ databases">
        <title>Draft genome sequence of Ferruginibacter sp. BO-59.</title>
        <authorList>
            <person name="Im W.T."/>
        </authorList>
    </citation>
    <scope>NUCLEOTIDE SEQUENCE [LARGE SCALE GENOMIC DNA]</scope>
    <source>
        <strain evidence="8 9">BO-59</strain>
    </source>
</reference>
<organism evidence="8 9">
    <name type="scientific">Hanamia caeni</name>
    <dbReference type="NCBI Taxonomy" id="2294116"/>
    <lineage>
        <taxon>Bacteria</taxon>
        <taxon>Pseudomonadati</taxon>
        <taxon>Bacteroidota</taxon>
        <taxon>Chitinophagia</taxon>
        <taxon>Chitinophagales</taxon>
        <taxon>Chitinophagaceae</taxon>
        <taxon>Hanamia</taxon>
    </lineage>
</organism>
<sequence>MKGLNNIKKSLKVIFVFGFLLLGCKKFLSTSPADQYTQENFWKNEEEVEAGLTGVYEVLRGYSSDLIFQGDKLSPNAVKFDDPGGWRSIARGDALTTNDLFENAWSSNYRGIGRANTVLANVDAANLGEEVANKIKGEAKFLRAFFYADLLDKFGGVPLITDQPNPSQGDQGRASEDDILNLILNDLSDAASLLPDDNAPGRVTKGTALAFKARILLYHSKWKEAAETAKEVIDMNKYSLFPDYGGLFKVENENNSEVLWDIEFKLPRFKNNFVDQATVHTDPAPLKGLIDAYFMKDGKPASESPLYDPSNPYKNRDPRLYKTVRLLGSKFNGNITLPSDVPQTFIGAKKWTSYNDSSHIPPVSSGSSEINPIVIRYAGVLLIYAEAENEEAGPVQSVYDAINQIRERPGVNMPKITPGLSQDEMRQLIRHERRIELAMEGYYYTDIRRWGIAKDVMNGPVYDFNGDVYENRSFKVPKNNLWAIPTNEIDLNPKLEQNPGW</sequence>
<evidence type="ECO:0000313" key="8">
    <source>
        <dbReference type="EMBL" id="RNI33597.1"/>
    </source>
</evidence>
<keyword evidence="5" id="KW-0998">Cell outer membrane</keyword>
<keyword evidence="4" id="KW-0472">Membrane</keyword>
<evidence type="ECO:0000256" key="5">
    <source>
        <dbReference type="ARBA" id="ARBA00023237"/>
    </source>
</evidence>
<dbReference type="Pfam" id="PF07980">
    <property type="entry name" value="SusD_RagB"/>
    <property type="match status" value="1"/>
</dbReference>